<feature type="compositionally biased region" description="Gly residues" evidence="1">
    <location>
        <begin position="110"/>
        <end position="120"/>
    </location>
</feature>
<evidence type="ECO:0000313" key="2">
    <source>
        <dbReference type="EMBL" id="CBN75756.1"/>
    </source>
</evidence>
<feature type="compositionally biased region" description="Basic and acidic residues" evidence="1">
    <location>
        <begin position="51"/>
        <end position="64"/>
    </location>
</feature>
<feature type="compositionally biased region" description="Basic residues" evidence="1">
    <location>
        <begin position="65"/>
        <end position="75"/>
    </location>
</feature>
<feature type="compositionally biased region" description="Gly residues" evidence="1">
    <location>
        <begin position="76"/>
        <end position="87"/>
    </location>
</feature>
<organism evidence="2 3">
    <name type="scientific">Ectocarpus siliculosus</name>
    <name type="common">Brown alga</name>
    <name type="synonym">Conferva siliculosa</name>
    <dbReference type="NCBI Taxonomy" id="2880"/>
    <lineage>
        <taxon>Eukaryota</taxon>
        <taxon>Sar</taxon>
        <taxon>Stramenopiles</taxon>
        <taxon>Ochrophyta</taxon>
        <taxon>PX clade</taxon>
        <taxon>Phaeophyceae</taxon>
        <taxon>Ectocarpales</taxon>
        <taxon>Ectocarpaceae</taxon>
        <taxon>Ectocarpus</taxon>
    </lineage>
</organism>
<feature type="compositionally biased region" description="Low complexity" evidence="1">
    <location>
        <begin position="88"/>
        <end position="99"/>
    </location>
</feature>
<gene>
    <name evidence="2" type="ORF">Esi_0174_0010</name>
</gene>
<protein>
    <recommendedName>
        <fullName evidence="4">DUF177 domain-containing protein</fullName>
    </recommendedName>
</protein>
<evidence type="ECO:0008006" key="4">
    <source>
        <dbReference type="Google" id="ProtNLM"/>
    </source>
</evidence>
<dbReference type="Proteomes" id="UP000002630">
    <property type="component" value="Linkage Group LG04"/>
</dbReference>
<name>D8LGL4_ECTSI</name>
<dbReference type="EMBL" id="FN649729">
    <property type="protein sequence ID" value="CBN75756.1"/>
    <property type="molecule type" value="Genomic_DNA"/>
</dbReference>
<proteinExistence type="predicted"/>
<feature type="region of interest" description="Disordered" evidence="1">
    <location>
        <begin position="28"/>
        <end position="128"/>
    </location>
</feature>
<accession>D8LGL4</accession>
<evidence type="ECO:0000256" key="1">
    <source>
        <dbReference type="SAM" id="MobiDB-lite"/>
    </source>
</evidence>
<keyword evidence="3" id="KW-1185">Reference proteome</keyword>
<sequence>MSALPAATATGFGVRPIHNSGTVSIALTTRRVRRSSVMLSARGGGRSGGDSSRRRTDRPDEYSRDRKKGKGRGGRGGRGGRSSGRDGGSNSSGSSVGSGTSAPSPFETAGDGGDIWGGGSRMSSLDDRAPAEFSRKIDCSELSRKPKYFSVEATENECAALAQRFTCEAITGLKADFRVVRGSDARKIKIRGRVKGNVTQNCAATLESFVLPVEREFSTAIQEVSLDSVQSTLWALEEDTETDDEIMEGDPLDLGEVAAQGLALCIDPYAKHPDFVASSDAGSGNGEGATVPGRFGMPAEGEDVVLDVDTMKAFFDADD</sequence>
<evidence type="ECO:0000313" key="3">
    <source>
        <dbReference type="Proteomes" id="UP000002630"/>
    </source>
</evidence>
<dbReference type="AlphaFoldDB" id="D8LGL4"/>
<reference evidence="2 3" key="1">
    <citation type="journal article" date="2010" name="Nature">
        <title>The Ectocarpus genome and the independent evolution of multicellularity in brown algae.</title>
        <authorList>
            <person name="Cock J.M."/>
            <person name="Sterck L."/>
            <person name="Rouze P."/>
            <person name="Scornet D."/>
            <person name="Allen A.E."/>
            <person name="Amoutzias G."/>
            <person name="Anthouard V."/>
            <person name="Artiguenave F."/>
            <person name="Aury J.M."/>
            <person name="Badger J.H."/>
            <person name="Beszteri B."/>
            <person name="Billiau K."/>
            <person name="Bonnet E."/>
            <person name="Bothwell J.H."/>
            <person name="Bowler C."/>
            <person name="Boyen C."/>
            <person name="Brownlee C."/>
            <person name="Carrano C.J."/>
            <person name="Charrier B."/>
            <person name="Cho G.Y."/>
            <person name="Coelho S.M."/>
            <person name="Collen J."/>
            <person name="Corre E."/>
            <person name="Da Silva C."/>
            <person name="Delage L."/>
            <person name="Delaroque N."/>
            <person name="Dittami S.M."/>
            <person name="Doulbeau S."/>
            <person name="Elias M."/>
            <person name="Farnham G."/>
            <person name="Gachon C.M."/>
            <person name="Gschloessl B."/>
            <person name="Heesch S."/>
            <person name="Jabbari K."/>
            <person name="Jubin C."/>
            <person name="Kawai H."/>
            <person name="Kimura K."/>
            <person name="Kloareg B."/>
            <person name="Kupper F.C."/>
            <person name="Lang D."/>
            <person name="Le Bail A."/>
            <person name="Leblanc C."/>
            <person name="Lerouge P."/>
            <person name="Lohr M."/>
            <person name="Lopez P.J."/>
            <person name="Martens C."/>
            <person name="Maumus F."/>
            <person name="Michel G."/>
            <person name="Miranda-Saavedra D."/>
            <person name="Morales J."/>
            <person name="Moreau H."/>
            <person name="Motomura T."/>
            <person name="Nagasato C."/>
            <person name="Napoli C.A."/>
            <person name="Nelson D.R."/>
            <person name="Nyvall-Collen P."/>
            <person name="Peters A.F."/>
            <person name="Pommier C."/>
            <person name="Potin P."/>
            <person name="Poulain J."/>
            <person name="Quesneville H."/>
            <person name="Read B."/>
            <person name="Rensing S.A."/>
            <person name="Ritter A."/>
            <person name="Rousvoal S."/>
            <person name="Samanta M."/>
            <person name="Samson G."/>
            <person name="Schroeder D.C."/>
            <person name="Segurens B."/>
            <person name="Strittmatter M."/>
            <person name="Tonon T."/>
            <person name="Tregear J.W."/>
            <person name="Valentin K."/>
            <person name="von Dassow P."/>
            <person name="Yamagishi T."/>
            <person name="Van de Peer Y."/>
            <person name="Wincker P."/>
        </authorList>
    </citation>
    <scope>NUCLEOTIDE SEQUENCE [LARGE SCALE GENOMIC DNA]</scope>
    <source>
        <strain evidence="3">Ec32 / CCAP1310/4</strain>
    </source>
</reference>
<dbReference type="InParanoid" id="D8LGL4"/>
<dbReference type="EMBL" id="FN648244">
    <property type="protein sequence ID" value="CBN75756.1"/>
    <property type="molecule type" value="Genomic_DNA"/>
</dbReference>
<dbReference type="OrthoDB" id="46873at2759"/>